<dbReference type="GO" id="GO:0000981">
    <property type="term" value="F:DNA-binding transcription factor activity, RNA polymerase II-specific"/>
    <property type="evidence" value="ECO:0007669"/>
    <property type="project" value="InterPro"/>
</dbReference>
<evidence type="ECO:0000256" key="5">
    <source>
        <dbReference type="SAM" id="MobiDB-lite"/>
    </source>
</evidence>
<dbReference type="SUPFAM" id="SSF57701">
    <property type="entry name" value="Zn2/Cys6 DNA-binding domain"/>
    <property type="match status" value="1"/>
</dbReference>
<proteinExistence type="predicted"/>
<dbReference type="GO" id="GO:0005634">
    <property type="term" value="C:nucleus"/>
    <property type="evidence" value="ECO:0007669"/>
    <property type="project" value="TreeGrafter"/>
</dbReference>
<dbReference type="OrthoDB" id="4356994at2759"/>
<evidence type="ECO:0000259" key="6">
    <source>
        <dbReference type="PROSITE" id="PS50048"/>
    </source>
</evidence>
<reference evidence="7 8" key="1">
    <citation type="journal article" date="2019" name="Genome Biol. Evol.">
        <title>Genomic Plasticity Mediated by Transposable Elements in the Plant Pathogenic Fungus Colletotrichum higginsianum.</title>
        <authorList>
            <person name="Tsushima A."/>
            <person name="Gan P."/>
            <person name="Kumakura N."/>
            <person name="Narusaka M."/>
            <person name="Takano Y."/>
            <person name="Narusaka Y."/>
            <person name="Shirasu K."/>
        </authorList>
    </citation>
    <scope>NUCLEOTIDE SEQUENCE [LARGE SCALE GENOMIC DNA]</scope>
    <source>
        <strain evidence="7 8">MAFF305635-RFP</strain>
    </source>
</reference>
<dbReference type="InterPro" id="IPR001138">
    <property type="entry name" value="Zn2Cys6_DnaBD"/>
</dbReference>
<dbReference type="PANTHER" id="PTHR47424:SF3">
    <property type="entry name" value="REGULATORY PROTEIN GAL4"/>
    <property type="match status" value="1"/>
</dbReference>
<keyword evidence="4" id="KW-0539">Nucleus</keyword>
<dbReference type="InterPro" id="IPR051127">
    <property type="entry name" value="Fungal_SecMet_Regulators"/>
</dbReference>
<dbReference type="SMART" id="SM00066">
    <property type="entry name" value="GAL4"/>
    <property type="match status" value="1"/>
</dbReference>
<dbReference type="AlphaFoldDB" id="A0A4T0VML6"/>
<protein>
    <recommendedName>
        <fullName evidence="6">Zn(2)-C6 fungal-type domain-containing protein</fullName>
    </recommendedName>
</protein>
<evidence type="ECO:0000256" key="4">
    <source>
        <dbReference type="ARBA" id="ARBA00023242"/>
    </source>
</evidence>
<evidence type="ECO:0000256" key="3">
    <source>
        <dbReference type="ARBA" id="ARBA00023163"/>
    </source>
</evidence>
<dbReference type="InterPro" id="IPR036864">
    <property type="entry name" value="Zn2-C6_fun-type_DNA-bd_sf"/>
</dbReference>
<gene>
    <name evidence="7" type="ORF">CH35J_009916</name>
</gene>
<dbReference type="GO" id="GO:0000978">
    <property type="term" value="F:RNA polymerase II cis-regulatory region sequence-specific DNA binding"/>
    <property type="evidence" value="ECO:0007669"/>
    <property type="project" value="TreeGrafter"/>
</dbReference>
<dbReference type="GO" id="GO:0000435">
    <property type="term" value="P:positive regulation of transcription from RNA polymerase II promoter by galactose"/>
    <property type="evidence" value="ECO:0007669"/>
    <property type="project" value="TreeGrafter"/>
</dbReference>
<evidence type="ECO:0000256" key="2">
    <source>
        <dbReference type="ARBA" id="ARBA00023125"/>
    </source>
</evidence>
<feature type="region of interest" description="Disordered" evidence="5">
    <location>
        <begin position="105"/>
        <end position="170"/>
    </location>
</feature>
<sequence>MQREDKNSPEPARTGETMFSTLRQTFGDDEAALVDVQTVAPFRKCRRPLRAACDRCRAKKAKCIGGTGGCKRCVARNRRCEYSPVSVRSRRGSSIGAEAGLVAESAASAAPGRHPGGARRRRASSQSSASSLASPSSQCRAARARLSPARERRQDSIMGLNEGPLSPSNSSPVDLAGHVAFPDLDLGDFISTTPSPAHMAVDDFGEGLAVVTGAAAAKGGTAVPSMSAGNMPFTFALDNLGFSRISGAEDFASPAQRSSDGEALARPAASTSAKSSSVYTSCCSCIFTAMSLHEAVQIDLVWNDLPPDPSAATRPLGEPSCELSSAATFPLSPSFQPLITQQTILHRQKTVLARLDSLLWCGPCWSRSNFVILIITMSERILGSLESVERVVRRKHEHGGGGGGTQTATADPANPWLAGKTGALTPPPSAGGWQIDDDDEQRLVVSLLRSRMARLGSTIAMAEGAVSANAWSSHDRMVQALRKRFNSLLFSLSFSDLS</sequence>
<comment type="caution">
    <text evidence="7">The sequence shown here is derived from an EMBL/GenBank/DDBJ whole genome shotgun (WGS) entry which is preliminary data.</text>
</comment>
<keyword evidence="3" id="KW-0804">Transcription</keyword>
<feature type="compositionally biased region" description="Low complexity" evidence="5">
    <location>
        <begin position="124"/>
        <end position="137"/>
    </location>
</feature>
<dbReference type="GO" id="GO:0008270">
    <property type="term" value="F:zinc ion binding"/>
    <property type="evidence" value="ECO:0007669"/>
    <property type="project" value="InterPro"/>
</dbReference>
<evidence type="ECO:0000313" key="7">
    <source>
        <dbReference type="EMBL" id="TIC93542.1"/>
    </source>
</evidence>
<organism evidence="7 8">
    <name type="scientific">Colletotrichum higginsianum</name>
    <dbReference type="NCBI Taxonomy" id="80884"/>
    <lineage>
        <taxon>Eukaryota</taxon>
        <taxon>Fungi</taxon>
        <taxon>Dikarya</taxon>
        <taxon>Ascomycota</taxon>
        <taxon>Pezizomycotina</taxon>
        <taxon>Sordariomycetes</taxon>
        <taxon>Hypocreomycetidae</taxon>
        <taxon>Glomerellales</taxon>
        <taxon>Glomerellaceae</taxon>
        <taxon>Colletotrichum</taxon>
        <taxon>Colletotrichum destructivum species complex</taxon>
    </lineage>
</organism>
<accession>A0A4T0VML6</accession>
<dbReference type="Gene3D" id="4.10.240.10">
    <property type="entry name" value="Zn(2)-C6 fungal-type DNA-binding domain"/>
    <property type="match status" value="1"/>
</dbReference>
<feature type="region of interest" description="Disordered" evidence="5">
    <location>
        <begin position="395"/>
        <end position="432"/>
    </location>
</feature>
<dbReference type="CDD" id="cd00067">
    <property type="entry name" value="GAL4"/>
    <property type="match status" value="1"/>
</dbReference>
<dbReference type="PROSITE" id="PS00463">
    <property type="entry name" value="ZN2_CY6_FUNGAL_1"/>
    <property type="match status" value="1"/>
</dbReference>
<name>A0A4T0VML6_9PEZI</name>
<keyword evidence="1" id="KW-0805">Transcription regulation</keyword>
<evidence type="ECO:0000256" key="1">
    <source>
        <dbReference type="ARBA" id="ARBA00023015"/>
    </source>
</evidence>
<feature type="domain" description="Zn(2)-C6 fungal-type" evidence="6">
    <location>
        <begin position="52"/>
        <end position="82"/>
    </location>
</feature>
<dbReference type="PROSITE" id="PS50048">
    <property type="entry name" value="ZN2_CY6_FUNGAL_2"/>
    <property type="match status" value="1"/>
</dbReference>
<dbReference type="EMBL" id="MWPZ01000007">
    <property type="protein sequence ID" value="TIC93542.1"/>
    <property type="molecule type" value="Genomic_DNA"/>
</dbReference>
<keyword evidence="2" id="KW-0238">DNA-binding</keyword>
<evidence type="ECO:0000313" key="8">
    <source>
        <dbReference type="Proteomes" id="UP000305883"/>
    </source>
</evidence>
<dbReference type="PANTHER" id="PTHR47424">
    <property type="entry name" value="REGULATORY PROTEIN GAL4"/>
    <property type="match status" value="1"/>
</dbReference>
<dbReference type="Proteomes" id="UP000305883">
    <property type="component" value="Unassembled WGS sequence"/>
</dbReference>
<dbReference type="Pfam" id="PF00172">
    <property type="entry name" value="Zn_clus"/>
    <property type="match status" value="1"/>
</dbReference>